<sequence length="546" mass="59438">MNQTNSNFKKQSLDTAKRAAAMTNAVVSPALTISDEGARRVAIEEACANDALLSSMLQSNPKECLGILLSAAAAVSEHHKVTGQKPTDEQLASVHGVWENMYQNNDTLAESSKGHALMSSVGSATTATESGVAVRATSAALTLPAILANPMNVIATYLPASGYEAEMFDLKRVAGTTLGDYKKGQELTGLTVGQYSRQRQRFAFSAAQQPDGTKKQHTFTAKTDTPAKIELPVHEGAVEIYHNKIKVAKQTESGDLYGKIEIGGEVINVTGTVDTDTCAVVVDTSKALPDGSTLEIRFHVRIEGNKHLIPTVTHKMTSFKLKPTARVLSSQSTIMSNFAMMAEHGVDLFSLNLSSVRDEIVNEKSLYQLIDLLHATTENEEFSVTPKANETWKDRFEYFKVKFLSVENKLRIRNKESGVRAIYAGIGASSFFEGLPTSIFKPVTFIDNNVRIKQIGVFLGRIPVFQVPQSVEMDELGDDEMLLAGRSDKIGKAPYLTGDVVPPTIFKSDDDNGLTKTQLVWANGYDDTAPDAHKFLVKLTLKDLNA</sequence>
<dbReference type="AlphaFoldDB" id="A0A0H3ZRM8"/>
<name>A0A0H3ZRM8_9VIBR</name>
<organism evidence="1">
    <name type="scientific">Vibrio cyclitrophicus</name>
    <dbReference type="NCBI Taxonomy" id="47951"/>
    <lineage>
        <taxon>Bacteria</taxon>
        <taxon>Pseudomonadati</taxon>
        <taxon>Pseudomonadota</taxon>
        <taxon>Gammaproteobacteria</taxon>
        <taxon>Vibrionales</taxon>
        <taxon>Vibrionaceae</taxon>
        <taxon>Vibrio</taxon>
    </lineage>
</organism>
<dbReference type="EMBL" id="KP795522">
    <property type="protein sequence ID" value="AKN37082.1"/>
    <property type="molecule type" value="Genomic_DNA"/>
</dbReference>
<accession>A0A0H3ZRM8</accession>
<evidence type="ECO:0000313" key="1">
    <source>
        <dbReference type="EMBL" id="AKN37082.1"/>
    </source>
</evidence>
<protein>
    <submittedName>
        <fullName evidence="1">Phage protein</fullName>
    </submittedName>
</protein>
<reference evidence="1" key="1">
    <citation type="journal article" date="2015" name="MBio">
        <title>Eco-Evolutionary Dynamics of Episomes among Ecologically Cohesive Bacterial Populations.</title>
        <authorList>
            <person name="Xue H."/>
            <person name="Cordero O.X."/>
            <person name="Camas F.M."/>
            <person name="Trimble W."/>
            <person name="Meyer F."/>
            <person name="Guglielmini J."/>
            <person name="Rocha E.P."/>
            <person name="Polz M.F."/>
        </authorList>
    </citation>
    <scope>NUCLEOTIDE SEQUENCE</scope>
    <source>
        <strain evidence="1">FF_61</strain>
    </source>
</reference>
<proteinExistence type="predicted"/>